<reference evidence="5" key="1">
    <citation type="journal article" date="2017" name="Plant J.">
        <title>The pomegranate (Punica granatum L.) genome and the genomics of punicalagin biosynthesis.</title>
        <authorList>
            <person name="Qin G."/>
            <person name="Xu C."/>
            <person name="Ming R."/>
            <person name="Tang H."/>
            <person name="Guyot R."/>
            <person name="Kramer E.M."/>
            <person name="Hu Y."/>
            <person name="Yi X."/>
            <person name="Qi Y."/>
            <person name="Xu X."/>
            <person name="Gao Z."/>
            <person name="Pan H."/>
            <person name="Jian J."/>
            <person name="Tian Y."/>
            <person name="Yue Z."/>
            <person name="Xu Y."/>
        </authorList>
    </citation>
    <scope>NUCLEOTIDE SEQUENCE [LARGE SCALE GENOMIC DNA]</scope>
    <source>
        <strain evidence="5">cv. Dabenzi</strain>
    </source>
</reference>
<feature type="chain" id="PRO_5014071845" description="Root meristem growth factor 9-like" evidence="2">
    <location>
        <begin position="27"/>
        <end position="84"/>
    </location>
</feature>
<evidence type="ECO:0000313" key="5">
    <source>
        <dbReference type="Proteomes" id="UP000197138"/>
    </source>
</evidence>
<dbReference type="InterPro" id="IPR049306">
    <property type="entry name" value="GLV1-2"/>
</dbReference>
<feature type="compositionally biased region" description="Basic residues" evidence="1">
    <location>
        <begin position="74"/>
        <end position="84"/>
    </location>
</feature>
<evidence type="ECO:0000313" key="6">
    <source>
        <dbReference type="Proteomes" id="UP000233551"/>
    </source>
</evidence>
<proteinExistence type="predicted"/>
<evidence type="ECO:0000313" key="3">
    <source>
        <dbReference type="EMBL" id="OWM79855.1"/>
    </source>
</evidence>
<accession>A0A218X3N3</accession>
<dbReference type="EMBL" id="PGOL01044806">
    <property type="protein sequence ID" value="PKH65184.1"/>
    <property type="molecule type" value="Genomic_DNA"/>
</dbReference>
<evidence type="ECO:0000256" key="1">
    <source>
        <dbReference type="SAM" id="MobiDB-lite"/>
    </source>
</evidence>
<reference evidence="3" key="2">
    <citation type="submission" date="2017-06" db="EMBL/GenBank/DDBJ databases">
        <title>The pomegranate genome and the genomics of punicalagin biosynthesis.</title>
        <authorList>
            <person name="Xu C."/>
        </authorList>
    </citation>
    <scope>NUCLEOTIDE SEQUENCE [LARGE SCALE GENOMIC DNA]</scope>
    <source>
        <tissue evidence="3">Fresh leaf</tissue>
    </source>
</reference>
<organism evidence="3 5">
    <name type="scientific">Punica granatum</name>
    <name type="common">Pomegranate</name>
    <dbReference type="NCBI Taxonomy" id="22663"/>
    <lineage>
        <taxon>Eukaryota</taxon>
        <taxon>Viridiplantae</taxon>
        <taxon>Streptophyta</taxon>
        <taxon>Embryophyta</taxon>
        <taxon>Tracheophyta</taxon>
        <taxon>Spermatophyta</taxon>
        <taxon>Magnoliopsida</taxon>
        <taxon>eudicotyledons</taxon>
        <taxon>Gunneridae</taxon>
        <taxon>Pentapetalae</taxon>
        <taxon>rosids</taxon>
        <taxon>malvids</taxon>
        <taxon>Myrtales</taxon>
        <taxon>Lythraceae</taxon>
        <taxon>Punica</taxon>
    </lineage>
</organism>
<dbReference type="Proteomes" id="UP000197138">
    <property type="component" value="Unassembled WGS sequence"/>
</dbReference>
<dbReference type="EMBL" id="MTKT01002384">
    <property type="protein sequence ID" value="OWM79855.1"/>
    <property type="molecule type" value="Genomic_DNA"/>
</dbReference>
<evidence type="ECO:0000313" key="4">
    <source>
        <dbReference type="EMBL" id="PKH65184.1"/>
    </source>
</evidence>
<evidence type="ECO:0000256" key="2">
    <source>
        <dbReference type="SAM" id="SignalP"/>
    </source>
</evidence>
<gene>
    <name evidence="3" type="ORF">CDL15_Pgr001498</name>
    <name evidence="4" type="ORF">CRG98_050173</name>
</gene>
<sequence>MERVPSRLLVLLFLILCSIFIASTSARSLRTVPAPIEEEKTIKQKSTLTFVQKGEGLASAPDADDFTSMDYTPARKKPPIHNRR</sequence>
<comment type="caution">
    <text evidence="3">The sequence shown here is derived from an EMBL/GenBank/DDBJ whole genome shotgun (WGS) entry which is preliminary data.</text>
</comment>
<evidence type="ECO:0008006" key="7">
    <source>
        <dbReference type="Google" id="ProtNLM"/>
    </source>
</evidence>
<dbReference type="Proteomes" id="UP000233551">
    <property type="component" value="Unassembled WGS sequence"/>
</dbReference>
<keyword evidence="6" id="KW-1185">Reference proteome</keyword>
<protein>
    <recommendedName>
        <fullName evidence="7">Root meristem growth factor 9-like</fullName>
    </recommendedName>
</protein>
<dbReference type="Pfam" id="PF21529">
    <property type="entry name" value="GLV1-2"/>
    <property type="match status" value="1"/>
</dbReference>
<keyword evidence="2" id="KW-0732">Signal</keyword>
<feature type="signal peptide" evidence="2">
    <location>
        <begin position="1"/>
        <end position="26"/>
    </location>
</feature>
<reference evidence="4 6" key="3">
    <citation type="submission" date="2017-11" db="EMBL/GenBank/DDBJ databases">
        <title>De-novo sequencing of pomegranate (Punica granatum L.) genome.</title>
        <authorList>
            <person name="Akparov Z."/>
            <person name="Amiraslanov A."/>
            <person name="Hajiyeva S."/>
            <person name="Abbasov M."/>
            <person name="Kaur K."/>
            <person name="Hamwieh A."/>
            <person name="Solovyev V."/>
            <person name="Salamov A."/>
            <person name="Braich B."/>
            <person name="Kosarev P."/>
            <person name="Mahmoud A."/>
            <person name="Hajiyev E."/>
            <person name="Babayeva S."/>
            <person name="Izzatullayeva V."/>
            <person name="Mammadov A."/>
            <person name="Mammadov A."/>
            <person name="Sharifova S."/>
            <person name="Ojaghi J."/>
            <person name="Eynullazada K."/>
            <person name="Bayramov B."/>
            <person name="Abdulazimova A."/>
            <person name="Shahmuradov I."/>
        </authorList>
    </citation>
    <scope>NUCLEOTIDE SEQUENCE [LARGE SCALE GENOMIC DNA]</scope>
    <source>
        <strain evidence="4">AG2017</strain>
        <strain evidence="6">cv. AG2017</strain>
        <tissue evidence="4">Leaf</tissue>
    </source>
</reference>
<dbReference type="AlphaFoldDB" id="A0A218X3N3"/>
<name>A0A218X3N3_PUNGR</name>
<feature type="region of interest" description="Disordered" evidence="1">
    <location>
        <begin position="56"/>
        <end position="84"/>
    </location>
</feature>